<protein>
    <recommendedName>
        <fullName evidence="8">Receptor-mediated endocytosis protein 6 homolog</fullName>
    </recommendedName>
</protein>
<feature type="compositionally biased region" description="Pro residues" evidence="9">
    <location>
        <begin position="673"/>
        <end position="685"/>
    </location>
</feature>
<dbReference type="GO" id="GO:0006897">
    <property type="term" value="P:endocytosis"/>
    <property type="evidence" value="ECO:0007669"/>
    <property type="project" value="UniProtKB-KW"/>
</dbReference>
<comment type="subcellular location">
    <subcellularLocation>
        <location evidence="1">Membrane</location>
        <topology evidence="1">Peripheral membrane protein</topology>
    </subcellularLocation>
</comment>
<dbReference type="Pfam" id="PF02204">
    <property type="entry name" value="VPS9"/>
    <property type="match status" value="1"/>
</dbReference>
<dbReference type="SUPFAM" id="SSF48350">
    <property type="entry name" value="GTPase activation domain, GAP"/>
    <property type="match status" value="1"/>
</dbReference>
<feature type="region of interest" description="Disordered" evidence="9">
    <location>
        <begin position="942"/>
        <end position="1024"/>
    </location>
</feature>
<name>A0AAJ7SEL6_9ACAR</name>
<dbReference type="PANTHER" id="PTHR23101">
    <property type="entry name" value="RAB GDP/GTP EXCHANGE FACTOR"/>
    <property type="match status" value="1"/>
</dbReference>
<dbReference type="SUPFAM" id="SSF109993">
    <property type="entry name" value="VPS9 domain"/>
    <property type="match status" value="1"/>
</dbReference>
<dbReference type="CTD" id="26130"/>
<dbReference type="PANTHER" id="PTHR23101:SF25">
    <property type="entry name" value="GTPASE-ACTIVATING PROTEIN AND VPS9 DOMAIN-CONTAINING PROTEIN 1"/>
    <property type="match status" value="1"/>
</dbReference>
<dbReference type="Pfam" id="PF00616">
    <property type="entry name" value="RasGAP"/>
    <property type="match status" value="1"/>
</dbReference>
<dbReference type="InterPro" id="IPR045046">
    <property type="entry name" value="Vps9-like"/>
</dbReference>
<dbReference type="GO" id="GO:0005096">
    <property type="term" value="F:GTPase activator activity"/>
    <property type="evidence" value="ECO:0007669"/>
    <property type="project" value="UniProtKB-KW"/>
</dbReference>
<evidence type="ECO:0000256" key="9">
    <source>
        <dbReference type="SAM" id="MobiDB-lite"/>
    </source>
</evidence>
<keyword evidence="4" id="KW-0254">Endocytosis</keyword>
<dbReference type="RefSeq" id="XP_028966493.1">
    <property type="nucleotide sequence ID" value="XM_029110660.1"/>
</dbReference>
<evidence type="ECO:0000256" key="8">
    <source>
        <dbReference type="ARBA" id="ARBA00068997"/>
    </source>
</evidence>
<sequence length="1485" mass="165259">MTRGGVYDVMELVQSLRQEQLFVSSEKRKIHQLNEEVRKYSDRLFEKAWQARHQRINLDCYILNLHDIQTSHRKDAQLDAVHFIDSFRRLGNADTSMCELLKALRDNPKLLALFLDRAEHLKVGPSVMQHLINSVMISLYGACILPEDNNLALVLLYELMHLQLPRSNELRRLLQNGNCTFSRCYKAFVEAHIPAKLFLTSALRNAIIQVLVHDDLYLDFEPNNTVIRFSPEERLRHFGEEGTPQYEASLKSYRTRMLRKLTMFANVFLEGIKESIFCFPPALAWLVRQFYSIILEENKLESRQIAVICADLVFYFFICPAIVNPELFGIIEEGFYIGQIARYNLMQIARIVQVLAMARYEPIDERLEEVYRNFDKDLLPNILEDIIQGSQQPELFNDILNSTCPATDQTSTSQSNGPLTRNAVLISPSELQDLVTTLHKVRGNEMQGSLLKEWLMPLMQHVPEQMPSLTPTTTNGQTSEDASLKKAIRSKVNKIRNTGHRSSSGFDSSSVETVDEASSKDLKHEVITEVLVMPLPTTARREFPGGLTEDTVLSMEQSKRSATRVRLNLDNLDEKSSTGSGKRAKFFGDQESIAGASDNLEAVSEAASMASSLDLEENAENDNLSDMVSANVSGPGTPSVSGRDTPSSHGAAPVPPNPSQIAEQLQLLQGNPPQAPQVHVPPPSNIPTRRRAPPRQEAQKQMDMEDRFGRFGLGKSTGAGSSITEEETKSMVSDTWSTDVLGSDCEAYNAQEQQQNLEAHLNALQQHIHGHLSQQNVQQLIDLSETQSDAWSTAAMTSYSDLDRLQEVENQEEDMIMGSDRGQNGEEAVPEFVGARAPVDRQSTPTNLIKLDSGEDNLIDISSGGVAPPVGSAPPSLQPGDIISGAFAHSLSNGSVVSFAGSFTGDSGSQSLGRLSFAMKEQSLSGENILDGDIVMMSNGAAESSNLKPQGSAESSDGNSESSSDYFGLGTSAESEAERQNQMKTGAIPKTPRINLQQSASRDRGGVPIPNSRHNRSGGPQRGFFRKIGTIKQSISSKVRTLDARTSGGFRRSLSQQDFEDPELAVATQHAPIQVSAPPPSSVQFMDPSEILEKYRGKSREEPQVADSASSVSGDLLDLDESEASSQCPEEVMFLDAKRKLRTVFSTANVHVLNIDRSSIDLILLLRMMLAESIGLQNHQLTAQLHEAIRCISKLNSSMQKRVIHTMREDYRQRSVYISYLVRSRQGLEATLATLQTHLAHVKKDKSVTHGYLTTFCVQEFLQILHRKEHRLGLETLLATFGSLTVSDEKADLVERYLEKIFKEMASHPLWHSSSDEYLSLSEAILERMIMGKVYMSALFPNGDIDLNRDQVLHAHIRRLAQVVTPQHKALRIPKIYLLECPWPSAQAVIATLNAYKSPRDKMNCVFLCCKTIMDLLHLASNSAAAADDLFPILVYVLIQANPQYLLSNIEYVKQFCPGYQDGEAGYYWTMLDSAVVFIKGLEYN</sequence>
<evidence type="ECO:0000256" key="6">
    <source>
        <dbReference type="ARBA" id="ARBA00023136"/>
    </source>
</evidence>
<feature type="domain" description="VPS9" evidence="11">
    <location>
        <begin position="1347"/>
        <end position="1485"/>
    </location>
</feature>
<dbReference type="InterPro" id="IPR037191">
    <property type="entry name" value="VPS9_dom_sf"/>
</dbReference>
<accession>A0AAJ7SEL6</accession>
<evidence type="ECO:0000259" key="10">
    <source>
        <dbReference type="PROSITE" id="PS50018"/>
    </source>
</evidence>
<keyword evidence="5" id="KW-0344">Guanine-nucleotide releasing factor</keyword>
<feature type="region of interest" description="Disordered" evidence="9">
    <location>
        <begin position="540"/>
        <end position="584"/>
    </location>
</feature>
<keyword evidence="6" id="KW-0472">Membrane</keyword>
<reference evidence="13" key="1">
    <citation type="submission" date="2025-08" db="UniProtKB">
        <authorList>
            <consortium name="RefSeq"/>
        </authorList>
    </citation>
    <scope>IDENTIFICATION</scope>
</reference>
<dbReference type="InterPro" id="IPR008936">
    <property type="entry name" value="Rho_GTPase_activation_prot"/>
</dbReference>
<dbReference type="GO" id="GO:0005085">
    <property type="term" value="F:guanyl-nucleotide exchange factor activity"/>
    <property type="evidence" value="ECO:0007669"/>
    <property type="project" value="UniProtKB-KW"/>
</dbReference>
<gene>
    <name evidence="13" type="primary">LOC100903067</name>
</gene>
<evidence type="ECO:0000256" key="4">
    <source>
        <dbReference type="ARBA" id="ARBA00022583"/>
    </source>
</evidence>
<dbReference type="InterPro" id="IPR001936">
    <property type="entry name" value="RasGAP_dom"/>
</dbReference>
<dbReference type="GO" id="GO:0051049">
    <property type="term" value="P:regulation of transport"/>
    <property type="evidence" value="ECO:0007669"/>
    <property type="project" value="UniProtKB-ARBA"/>
</dbReference>
<organism evidence="12 13">
    <name type="scientific">Galendromus occidentalis</name>
    <name type="common">western predatory mite</name>
    <dbReference type="NCBI Taxonomy" id="34638"/>
    <lineage>
        <taxon>Eukaryota</taxon>
        <taxon>Metazoa</taxon>
        <taxon>Ecdysozoa</taxon>
        <taxon>Arthropoda</taxon>
        <taxon>Chelicerata</taxon>
        <taxon>Arachnida</taxon>
        <taxon>Acari</taxon>
        <taxon>Parasitiformes</taxon>
        <taxon>Mesostigmata</taxon>
        <taxon>Gamasina</taxon>
        <taxon>Phytoseioidea</taxon>
        <taxon>Phytoseiidae</taxon>
        <taxon>Typhlodrominae</taxon>
        <taxon>Galendromus</taxon>
    </lineage>
</organism>
<feature type="compositionally biased region" description="Polar residues" evidence="9">
    <location>
        <begin position="626"/>
        <end position="648"/>
    </location>
</feature>
<dbReference type="InterPro" id="IPR041545">
    <property type="entry name" value="DUF5601"/>
</dbReference>
<feature type="region of interest" description="Disordered" evidence="9">
    <location>
        <begin position="626"/>
        <end position="658"/>
    </location>
</feature>
<comment type="function">
    <text evidence="7">Acts both as a GTPase-activating protein (GAP) and a guanine nucleotide exchange factor (GEF), and participates in endocytosis.</text>
</comment>
<evidence type="ECO:0000256" key="7">
    <source>
        <dbReference type="ARBA" id="ARBA00053914"/>
    </source>
</evidence>
<dbReference type="InterPro" id="IPR003123">
    <property type="entry name" value="VPS9"/>
</dbReference>
<evidence type="ECO:0000313" key="13">
    <source>
        <dbReference type="RefSeq" id="XP_028966493.1"/>
    </source>
</evidence>
<evidence type="ECO:0000259" key="11">
    <source>
        <dbReference type="PROSITE" id="PS51205"/>
    </source>
</evidence>
<dbReference type="Pfam" id="PF18151">
    <property type="entry name" value="DUF5601"/>
    <property type="match status" value="1"/>
</dbReference>
<keyword evidence="12" id="KW-1185">Reference proteome</keyword>
<evidence type="ECO:0000256" key="1">
    <source>
        <dbReference type="ARBA" id="ARBA00004170"/>
    </source>
</evidence>
<dbReference type="SMART" id="SM00167">
    <property type="entry name" value="VPS9"/>
    <property type="match status" value="1"/>
</dbReference>
<dbReference type="GO" id="GO:0005829">
    <property type="term" value="C:cytosol"/>
    <property type="evidence" value="ECO:0007669"/>
    <property type="project" value="TreeGrafter"/>
</dbReference>
<dbReference type="Gene3D" id="1.20.1050.80">
    <property type="entry name" value="VPS9 domain"/>
    <property type="match status" value="1"/>
</dbReference>
<proteinExistence type="inferred from homology"/>
<dbReference type="FunFam" id="1.20.1050.80:FF:000001">
    <property type="entry name" value="GTPase-activating protein and VPS9 domain-containing protein 1 isoform X1"/>
    <property type="match status" value="1"/>
</dbReference>
<dbReference type="PROSITE" id="PS50018">
    <property type="entry name" value="RAS_GTPASE_ACTIV_2"/>
    <property type="match status" value="1"/>
</dbReference>
<dbReference type="GO" id="GO:0030139">
    <property type="term" value="C:endocytic vesicle"/>
    <property type="evidence" value="ECO:0007669"/>
    <property type="project" value="TreeGrafter"/>
</dbReference>
<evidence type="ECO:0000256" key="5">
    <source>
        <dbReference type="ARBA" id="ARBA00022658"/>
    </source>
</evidence>
<evidence type="ECO:0000256" key="3">
    <source>
        <dbReference type="ARBA" id="ARBA00022468"/>
    </source>
</evidence>
<dbReference type="GO" id="GO:0031267">
    <property type="term" value="F:small GTPase binding"/>
    <property type="evidence" value="ECO:0007669"/>
    <property type="project" value="TreeGrafter"/>
</dbReference>
<dbReference type="PROSITE" id="PS51205">
    <property type="entry name" value="VPS9"/>
    <property type="match status" value="1"/>
</dbReference>
<evidence type="ECO:0000313" key="12">
    <source>
        <dbReference type="Proteomes" id="UP000694867"/>
    </source>
</evidence>
<feature type="region of interest" description="Disordered" evidence="9">
    <location>
        <begin position="671"/>
        <end position="731"/>
    </location>
</feature>
<feature type="domain" description="Ras-GAP" evidence="10">
    <location>
        <begin position="147"/>
        <end position="357"/>
    </location>
</feature>
<feature type="compositionally biased region" description="Low complexity" evidence="9">
    <location>
        <begin position="951"/>
        <end position="965"/>
    </location>
</feature>
<evidence type="ECO:0000256" key="2">
    <source>
        <dbReference type="ARBA" id="ARBA00008489"/>
    </source>
</evidence>
<dbReference type="GO" id="GO:0016020">
    <property type="term" value="C:membrane"/>
    <property type="evidence" value="ECO:0007669"/>
    <property type="project" value="UniProtKB-SubCell"/>
</dbReference>
<dbReference type="GeneID" id="100903067"/>
<dbReference type="KEGG" id="goe:100903067"/>
<comment type="similarity">
    <text evidence="2">Belongs to the GAPVD1 family.</text>
</comment>
<keyword evidence="3" id="KW-0343">GTPase activation</keyword>
<dbReference type="Gene3D" id="1.10.246.120">
    <property type="match status" value="1"/>
</dbReference>
<dbReference type="Proteomes" id="UP000694867">
    <property type="component" value="Unplaced"/>
</dbReference>
<dbReference type="Gene3D" id="1.10.506.10">
    <property type="entry name" value="GTPase Activation - p120gap, domain 1"/>
    <property type="match status" value="1"/>
</dbReference>
<feature type="compositionally biased region" description="Basic and acidic residues" evidence="9">
    <location>
        <begin position="697"/>
        <end position="709"/>
    </location>
</feature>